<feature type="transmembrane region" description="Helical" evidence="1">
    <location>
        <begin position="163"/>
        <end position="188"/>
    </location>
</feature>
<evidence type="ECO:0008006" key="4">
    <source>
        <dbReference type="Google" id="ProtNLM"/>
    </source>
</evidence>
<evidence type="ECO:0000256" key="1">
    <source>
        <dbReference type="SAM" id="Phobius"/>
    </source>
</evidence>
<evidence type="ECO:0000313" key="3">
    <source>
        <dbReference type="Proteomes" id="UP000698752"/>
    </source>
</evidence>
<dbReference type="EMBL" id="JAAEDI010000004">
    <property type="protein sequence ID" value="MBR0648955.1"/>
    <property type="molecule type" value="Genomic_DNA"/>
</dbReference>
<dbReference type="Proteomes" id="UP000698752">
    <property type="component" value="Unassembled WGS sequence"/>
</dbReference>
<keyword evidence="1" id="KW-0472">Membrane</keyword>
<keyword evidence="3" id="KW-1185">Reference proteome</keyword>
<comment type="caution">
    <text evidence="2">The sequence shown here is derived from an EMBL/GenBank/DDBJ whole genome shotgun (WGS) entry which is preliminary data.</text>
</comment>
<feature type="transmembrane region" description="Helical" evidence="1">
    <location>
        <begin position="92"/>
        <end position="113"/>
    </location>
</feature>
<feature type="transmembrane region" description="Helical" evidence="1">
    <location>
        <begin position="125"/>
        <end position="143"/>
    </location>
</feature>
<protein>
    <recommendedName>
        <fullName evidence="4">DUF4129 domain-containing protein</fullName>
    </recommendedName>
</protein>
<keyword evidence="1" id="KW-1133">Transmembrane helix</keyword>
<proteinExistence type="predicted"/>
<accession>A0ABS5ED57</accession>
<sequence>MVDRSAALPMMGGMDDPSLTLLAVAIGLFYVVAGLMLLRRLPAEAMLDQMLAALGDGSAPAERRRTQIWMLGGTLVFASGLSLAVLSRWAPAFFVAAALLQAGYLAWASRALPTADEATRRGRRSVVQALVVYTVATAIVLWLDRQGVWRAWIEPPLLELPALLGIAAAVAGLLLRQAFWTALALPFAGPLSPSGPRMVRLQPAFGLPPLRDHAQDALIDAADLDLDGALVARIAAWDAQFQGCVETEPPSFPDLAAEQAWFEEGLSIAGDIQASWMGTLITELSALDAMLEEARGGLDVTVPTPIAAAAGLACRCGVAEIRDMLSRLDGLSWEKAELPDRDGDAQDDVARAQLFFAEVLAHLPPRYLPEIRRGLDSPQAETRRWVELALAKRGEG</sequence>
<organism evidence="2 3">
    <name type="scientific">Neoroseomonas terrae</name>
    <dbReference type="NCBI Taxonomy" id="424799"/>
    <lineage>
        <taxon>Bacteria</taxon>
        <taxon>Pseudomonadati</taxon>
        <taxon>Pseudomonadota</taxon>
        <taxon>Alphaproteobacteria</taxon>
        <taxon>Acetobacterales</taxon>
        <taxon>Acetobacteraceae</taxon>
        <taxon>Neoroseomonas</taxon>
    </lineage>
</organism>
<feature type="transmembrane region" description="Helical" evidence="1">
    <location>
        <begin position="68"/>
        <end position="86"/>
    </location>
</feature>
<dbReference type="RefSeq" id="WP_211866486.1">
    <property type="nucleotide sequence ID" value="NZ_JAAEDI010000004.1"/>
</dbReference>
<reference evidence="3" key="1">
    <citation type="journal article" date="2021" name="Syst. Appl. Microbiol.">
        <title>Roseomonas hellenica sp. nov., isolated from roots of wild-growing Alkanna tinctoria.</title>
        <authorList>
            <person name="Rat A."/>
            <person name="Naranjo H.D."/>
            <person name="Lebbe L."/>
            <person name="Cnockaert M."/>
            <person name="Krigas N."/>
            <person name="Grigoriadou K."/>
            <person name="Maloupa E."/>
            <person name="Willems A."/>
        </authorList>
    </citation>
    <scope>NUCLEOTIDE SEQUENCE [LARGE SCALE GENOMIC DNA]</scope>
    <source>
        <strain evidence="3">LMG 31159</strain>
    </source>
</reference>
<feature type="transmembrane region" description="Helical" evidence="1">
    <location>
        <begin position="20"/>
        <end position="38"/>
    </location>
</feature>
<keyword evidence="1" id="KW-0812">Transmembrane</keyword>
<name>A0ABS5ED57_9PROT</name>
<gene>
    <name evidence="2" type="ORF">GXW78_04725</name>
</gene>
<evidence type="ECO:0000313" key="2">
    <source>
        <dbReference type="EMBL" id="MBR0648955.1"/>
    </source>
</evidence>